<dbReference type="PANTHER" id="PTHR43046">
    <property type="entry name" value="GDP-MANNOSE MANNOSYL HYDROLASE"/>
    <property type="match status" value="1"/>
</dbReference>
<accession>A0A7D7MD03</accession>
<dbReference type="InterPro" id="IPR015797">
    <property type="entry name" value="NUDIX_hydrolase-like_dom_sf"/>
</dbReference>
<proteinExistence type="predicted"/>
<dbReference type="Gene3D" id="3.90.79.10">
    <property type="entry name" value="Nucleoside Triphosphate Pyrophosphohydrolase"/>
    <property type="match status" value="1"/>
</dbReference>
<dbReference type="CDD" id="cd02883">
    <property type="entry name" value="NUDIX_Hydrolase"/>
    <property type="match status" value="1"/>
</dbReference>
<name>A0A7D7MD03_PLAMR</name>
<dbReference type="PANTHER" id="PTHR43046:SF2">
    <property type="entry name" value="8-OXO-DGTP DIPHOSPHATASE-RELATED"/>
    <property type="match status" value="1"/>
</dbReference>
<keyword evidence="5" id="KW-1185">Reference proteome</keyword>
<feature type="domain" description="Nudix hydrolase" evidence="3">
    <location>
        <begin position="5"/>
        <end position="135"/>
    </location>
</feature>
<evidence type="ECO:0000259" key="3">
    <source>
        <dbReference type="PROSITE" id="PS51462"/>
    </source>
</evidence>
<dbReference type="InterPro" id="IPR000086">
    <property type="entry name" value="NUDIX_hydrolase_dom"/>
</dbReference>
<keyword evidence="2 4" id="KW-0378">Hydrolase</keyword>
<organism evidence="4 5">
    <name type="scientific">Planococcus maritimus</name>
    <dbReference type="NCBI Taxonomy" id="192421"/>
    <lineage>
        <taxon>Bacteria</taxon>
        <taxon>Bacillati</taxon>
        <taxon>Bacillota</taxon>
        <taxon>Bacilli</taxon>
        <taxon>Bacillales</taxon>
        <taxon>Caryophanaceae</taxon>
        <taxon>Planococcus</taxon>
    </lineage>
</organism>
<evidence type="ECO:0000313" key="5">
    <source>
        <dbReference type="Proteomes" id="UP000514716"/>
    </source>
</evidence>
<dbReference type="Pfam" id="PF00293">
    <property type="entry name" value="NUDIX"/>
    <property type="match status" value="1"/>
</dbReference>
<evidence type="ECO:0000313" key="4">
    <source>
        <dbReference type="EMBL" id="QMT17829.1"/>
    </source>
</evidence>
<dbReference type="RefSeq" id="WP_182092482.1">
    <property type="nucleotide sequence ID" value="NZ_CP059540.1"/>
</dbReference>
<comment type="cofactor">
    <cofactor evidence="1">
        <name>Mg(2+)</name>
        <dbReference type="ChEBI" id="CHEBI:18420"/>
    </cofactor>
</comment>
<dbReference type="EMBL" id="CP059540">
    <property type="protein sequence ID" value="QMT17829.1"/>
    <property type="molecule type" value="Genomic_DNA"/>
</dbReference>
<protein>
    <submittedName>
        <fullName evidence="4">NUDIX hydrolase</fullName>
    </submittedName>
</protein>
<dbReference type="GO" id="GO:0016787">
    <property type="term" value="F:hydrolase activity"/>
    <property type="evidence" value="ECO:0007669"/>
    <property type="project" value="UniProtKB-KW"/>
</dbReference>
<gene>
    <name evidence="4" type="ORF">H1Q58_02025</name>
</gene>
<sequence>MEMANWKGAAGVCVNERDEILLVLMKAPEEDSKWSVPASGMEAGETLEQCCEREFEDVTGLTVKTGELLKTRDGNYEDAAVSFDLHYFQVAVTGGELVIPKDDFLIEDIAWKSIEDIEKLELAYPDDLELFKKLVGARP</sequence>
<dbReference type="PROSITE" id="PS51462">
    <property type="entry name" value="NUDIX"/>
    <property type="match status" value="1"/>
</dbReference>
<dbReference type="AlphaFoldDB" id="A0A7D7MD03"/>
<reference evidence="4 5" key="1">
    <citation type="submission" date="2020-07" db="EMBL/GenBank/DDBJ databases">
        <title>Screening of a cold-adapted Planococcus bacterium producing protease in traditional shrimp paste and protease identification by genome sequencing.</title>
        <authorList>
            <person name="Gao R."/>
            <person name="Leng W."/>
            <person name="Chu Q."/>
            <person name="Wu X."/>
            <person name="Liu H."/>
            <person name="Li X."/>
        </authorList>
    </citation>
    <scope>NUCLEOTIDE SEQUENCE [LARGE SCALE GENOMIC DNA]</scope>
    <source>
        <strain evidence="4 5">XJ11</strain>
    </source>
</reference>
<evidence type="ECO:0000256" key="2">
    <source>
        <dbReference type="ARBA" id="ARBA00022801"/>
    </source>
</evidence>
<dbReference type="Proteomes" id="UP000514716">
    <property type="component" value="Chromosome"/>
</dbReference>
<evidence type="ECO:0000256" key="1">
    <source>
        <dbReference type="ARBA" id="ARBA00001946"/>
    </source>
</evidence>
<dbReference type="SUPFAM" id="SSF55811">
    <property type="entry name" value="Nudix"/>
    <property type="match status" value="1"/>
</dbReference>
<dbReference type="KEGG" id="pdec:H1Q58_02025"/>